<dbReference type="EMBL" id="LRRQ01000056">
    <property type="protein sequence ID" value="OAM90480.1"/>
    <property type="molecule type" value="Genomic_DNA"/>
</dbReference>
<dbReference type="Gene3D" id="2.40.160.50">
    <property type="entry name" value="membrane protein fhac: a member of the omp85/tpsb transporter family"/>
    <property type="match status" value="1"/>
</dbReference>
<evidence type="ECO:0000313" key="1">
    <source>
        <dbReference type="EMBL" id="OAM90480.1"/>
    </source>
</evidence>
<evidence type="ECO:0000313" key="2">
    <source>
        <dbReference type="Proteomes" id="UP000078486"/>
    </source>
</evidence>
<dbReference type="Proteomes" id="UP000078486">
    <property type="component" value="Unassembled WGS sequence"/>
</dbReference>
<dbReference type="RefSeq" id="WP_068769556.1">
    <property type="nucleotide sequence ID" value="NZ_CP109796.1"/>
</dbReference>
<proteinExistence type="predicted"/>
<dbReference type="OrthoDB" id="7439045at2"/>
<comment type="caution">
    <text evidence="1">The sequence shown here is derived from an EMBL/GenBank/DDBJ whole genome shotgun (WGS) entry which is preliminary data.</text>
</comment>
<dbReference type="STRING" id="1184151.AW736_07490"/>
<accession>A0A178IKS1</accession>
<name>A0A178IKS1_9BACT</name>
<keyword evidence="2" id="KW-1185">Reference proteome</keyword>
<dbReference type="PANTHER" id="PTHR34597:SF3">
    <property type="entry name" value="OUTER MEMBRANE TRANSPORTER CDIB"/>
    <property type="match status" value="1"/>
</dbReference>
<evidence type="ECO:0008006" key="3">
    <source>
        <dbReference type="Google" id="ProtNLM"/>
    </source>
</evidence>
<dbReference type="GO" id="GO:0046819">
    <property type="term" value="P:protein secretion by the type V secretion system"/>
    <property type="evidence" value="ECO:0007669"/>
    <property type="project" value="TreeGrafter"/>
</dbReference>
<dbReference type="GO" id="GO:0098046">
    <property type="term" value="C:type V protein secretion system complex"/>
    <property type="evidence" value="ECO:0007669"/>
    <property type="project" value="TreeGrafter"/>
</dbReference>
<dbReference type="PANTHER" id="PTHR34597">
    <property type="entry name" value="SLR1661 PROTEIN"/>
    <property type="match status" value="1"/>
</dbReference>
<organism evidence="1 2">
    <name type="scientific">Termitidicoccus mucosus</name>
    <dbReference type="NCBI Taxonomy" id="1184151"/>
    <lineage>
        <taxon>Bacteria</taxon>
        <taxon>Pseudomonadati</taxon>
        <taxon>Verrucomicrobiota</taxon>
        <taxon>Opitutia</taxon>
        <taxon>Opitutales</taxon>
        <taxon>Opitutaceae</taxon>
        <taxon>Termitidicoccus</taxon>
    </lineage>
</organism>
<reference evidence="1 2" key="1">
    <citation type="submission" date="2016-01" db="EMBL/GenBank/DDBJ databases">
        <title>High potential of lignocellulose degradation of a new Verrucomicrobia species.</title>
        <authorList>
            <person name="Wang Y."/>
            <person name="Shi Y."/>
            <person name="Qiu Z."/>
            <person name="Liu S."/>
            <person name="Yang H."/>
        </authorList>
    </citation>
    <scope>NUCLEOTIDE SEQUENCE [LARGE SCALE GENOMIC DNA]</scope>
    <source>
        <strain evidence="1 2">TSB47</strain>
    </source>
</reference>
<gene>
    <name evidence="1" type="ORF">AW736_07490</name>
</gene>
<dbReference type="InterPro" id="IPR051544">
    <property type="entry name" value="TPS_OM_transporter"/>
</dbReference>
<sequence>MCAQAPAAPDVPSVFSVEHFEFAYGATADDPATLAPLRDITVPLSLVEGVYQAPAADAPAAPARLGDEFPGGRFAESALVSIFQTVTAHYNQQGLFGVFVVVDREDIDPQTHEDYRPAGRKALRLVVWVSRVGEVRSVAKGARVPPQESVDHRVHRNIRSHSPLRAGAGGAPGSPLLKKCLDNYLLDLNRHPARRVDASFAAGATPGEVTLDYLVAERRPWFAYAQISNSGTETTDDFREHLGFAYYQLTNRDDTLLLDLSTASFKGGFSSSASYDYPLLYPNTLRAKIFGAYSEFVAEDPRIHLDEFSGHSVTAGLELVWSPFRLWGFSVDFAPGLAWQTHYVNNTAIQLTADTGFAAAQFAVRLERNTDHMRTALRLTYETNFSGDTNLSPFGQSALGRLETEPGYQIFQFDLGHSMYLEPLLFGEKFYTGENWRKSARAHEIALTARGQQVVNNERVIPQKLMTIGGMYSLRGYPDSVAAGDNVIMGSFEYRLHVPRLFRPLSELARDRGDARPPTYFGVPFNWRAPGLHSLPDWDFVVRLFADAGRVKIIRRMPWERDLTLSSIGVGFETQLFGHLNVRCDWGFAQKPLRTTYRDINRYDSQLHFSASLVW</sequence>
<protein>
    <recommendedName>
        <fullName evidence="3">Haemolysin activator HlyB C-terminal domain-containing protein</fullName>
    </recommendedName>
</protein>
<dbReference type="GO" id="GO:0008320">
    <property type="term" value="F:protein transmembrane transporter activity"/>
    <property type="evidence" value="ECO:0007669"/>
    <property type="project" value="TreeGrafter"/>
</dbReference>
<dbReference type="AlphaFoldDB" id="A0A178IKS1"/>